<evidence type="ECO:0000313" key="1">
    <source>
        <dbReference type="EMBL" id="ELU45344.1"/>
    </source>
</evidence>
<proteinExistence type="predicted"/>
<keyword evidence="2" id="KW-1185">Reference proteome</keyword>
<comment type="caution">
    <text evidence="1">The sequence shown here is derived from an EMBL/GenBank/DDBJ whole genome shotgun (WGS) entry which is preliminary data.</text>
</comment>
<protein>
    <submittedName>
        <fullName evidence="1">Uncharacterized protein</fullName>
    </submittedName>
</protein>
<dbReference type="EMBL" id="AFRT01000096">
    <property type="protein sequence ID" value="ELU45344.1"/>
    <property type="molecule type" value="Genomic_DNA"/>
</dbReference>
<gene>
    <name evidence="1" type="ORF">AG1IA_00627</name>
</gene>
<dbReference type="Proteomes" id="UP000011668">
    <property type="component" value="Unassembled WGS sequence"/>
</dbReference>
<dbReference type="HOGENOM" id="CLU_2074716_0_0_1"/>
<dbReference type="AlphaFoldDB" id="L8X9J3"/>
<sequence>MTFGGDRPRSTPWAVISRLVDAFVLCGTSRSAHPRICGTVIQQLYSGAYMLSVRDRHAHGDITKYGLSCLARLNLGATSKELESWRIKGGHAILVIRLMCSRHTAVIGEFRFPIFRRE</sequence>
<accession>L8X9J3</accession>
<organism evidence="1 2">
    <name type="scientific">Thanatephorus cucumeris (strain AG1-IA)</name>
    <name type="common">Rice sheath blight fungus</name>
    <name type="synonym">Rhizoctonia solani</name>
    <dbReference type="NCBI Taxonomy" id="983506"/>
    <lineage>
        <taxon>Eukaryota</taxon>
        <taxon>Fungi</taxon>
        <taxon>Dikarya</taxon>
        <taxon>Basidiomycota</taxon>
        <taxon>Agaricomycotina</taxon>
        <taxon>Agaricomycetes</taxon>
        <taxon>Cantharellales</taxon>
        <taxon>Ceratobasidiaceae</taxon>
        <taxon>Rhizoctonia</taxon>
        <taxon>Rhizoctonia solani AG-1</taxon>
    </lineage>
</organism>
<reference evidence="1 2" key="1">
    <citation type="journal article" date="2013" name="Nat. Commun.">
        <title>The evolution and pathogenic mechanisms of the rice sheath blight pathogen.</title>
        <authorList>
            <person name="Zheng A."/>
            <person name="Lin R."/>
            <person name="Xu L."/>
            <person name="Qin P."/>
            <person name="Tang C."/>
            <person name="Ai P."/>
            <person name="Zhang D."/>
            <person name="Liu Y."/>
            <person name="Sun Z."/>
            <person name="Feng H."/>
            <person name="Wang Y."/>
            <person name="Chen Y."/>
            <person name="Liang X."/>
            <person name="Fu R."/>
            <person name="Li Q."/>
            <person name="Zhang J."/>
            <person name="Yu X."/>
            <person name="Xie Z."/>
            <person name="Ding L."/>
            <person name="Guan P."/>
            <person name="Tang J."/>
            <person name="Liang Y."/>
            <person name="Wang S."/>
            <person name="Deng Q."/>
            <person name="Li S."/>
            <person name="Zhu J."/>
            <person name="Wang L."/>
            <person name="Liu H."/>
            <person name="Li P."/>
        </authorList>
    </citation>
    <scope>NUCLEOTIDE SEQUENCE [LARGE SCALE GENOMIC DNA]</scope>
    <source>
        <strain evidence="2">AG-1 IA</strain>
    </source>
</reference>
<evidence type="ECO:0000313" key="2">
    <source>
        <dbReference type="Proteomes" id="UP000011668"/>
    </source>
</evidence>
<name>L8X9J3_THACA</name>